<dbReference type="RefSeq" id="WP_189825179.1">
    <property type="nucleotide sequence ID" value="NZ_BMVC01000010.1"/>
</dbReference>
<dbReference type="InterPro" id="IPR031357">
    <property type="entry name" value="Stealth_CR3"/>
</dbReference>
<feature type="domain" description="Stealth protein CR4 conserved region 4" evidence="9">
    <location>
        <begin position="912"/>
        <end position="960"/>
    </location>
</feature>
<reference evidence="10" key="2">
    <citation type="submission" date="2020-09" db="EMBL/GenBank/DDBJ databases">
        <authorList>
            <person name="Sun Q."/>
            <person name="Ohkuma M."/>
        </authorList>
    </citation>
    <scope>NUCLEOTIDE SEQUENCE</scope>
    <source>
        <strain evidence="10">JCM 4637</strain>
    </source>
</reference>
<feature type="compositionally biased region" description="Low complexity" evidence="4">
    <location>
        <begin position="659"/>
        <end position="669"/>
    </location>
</feature>
<dbReference type="Pfam" id="PF17102">
    <property type="entry name" value="Stealth_CR3"/>
    <property type="match status" value="1"/>
</dbReference>
<dbReference type="PANTHER" id="PTHR24045">
    <property type="match status" value="1"/>
</dbReference>
<feature type="compositionally biased region" description="Acidic residues" evidence="4">
    <location>
        <begin position="670"/>
        <end position="681"/>
    </location>
</feature>
<evidence type="ECO:0000256" key="4">
    <source>
        <dbReference type="SAM" id="MobiDB-lite"/>
    </source>
</evidence>
<gene>
    <name evidence="10" type="ORF">GCM10010334_49430</name>
</gene>
<dbReference type="GO" id="GO:0016757">
    <property type="term" value="F:glycosyltransferase activity"/>
    <property type="evidence" value="ECO:0007669"/>
    <property type="project" value="InterPro"/>
</dbReference>
<dbReference type="AlphaFoldDB" id="A0A918X1F0"/>
<dbReference type="InterPro" id="IPR021520">
    <property type="entry name" value="Stealth_CR2"/>
</dbReference>
<dbReference type="Pfam" id="PF00534">
    <property type="entry name" value="Glycos_transf_1"/>
    <property type="match status" value="1"/>
</dbReference>
<proteinExistence type="inferred from homology"/>
<dbReference type="InterPro" id="IPR031356">
    <property type="entry name" value="Stealth_CR4"/>
</dbReference>
<dbReference type="GO" id="GO:0016772">
    <property type="term" value="F:transferase activity, transferring phosphorus-containing groups"/>
    <property type="evidence" value="ECO:0007669"/>
    <property type="project" value="InterPro"/>
</dbReference>
<evidence type="ECO:0000313" key="10">
    <source>
        <dbReference type="EMBL" id="GHD02636.1"/>
    </source>
</evidence>
<evidence type="ECO:0000259" key="6">
    <source>
        <dbReference type="Pfam" id="PF11380"/>
    </source>
</evidence>
<dbReference type="EMBL" id="BMVC01000010">
    <property type="protein sequence ID" value="GHD02636.1"/>
    <property type="molecule type" value="Genomic_DNA"/>
</dbReference>
<sequence length="963" mass="106221">MKITFLLTWGDEMGGTELAVYTQAAHLAHRHEVEVLSVVKTREEPFFPAGRAIPRRYLVDRTGSHPRPVREHDLDAKTCRTLASQPSEIIDPAWEPTFDRLTDIEMTRALSALDSDVVISTSPALMAAVAQLVPSRVITVNQEHRASQQRGADVEPLLAQACRIDALVALTDRTKDWFADSLGRSAPELHAIPNAVPDGFRPRSDLGNKTIVMAARLMAGKQVDHAIEAFAQIAGEHPEWKLRILGDGPHEVRLRRLIEGLALHDRVELLGRSANMEQEWAAAGLAVQSSRSEAFPLVLLEMFAAGVPVVSYDVVTGPAEIIRHGVDGLLVPAGDKDALAVAMSKLMADDEMRRAYGQAAREGVYERFNSERITALWEDLFARLVARRDDPRRLAERADRTAHRIAAGGSRSFTPAAPVSMLAGSSDEQKAREVLLQAQDRTGTLVRSAGRLAEVRDDILAPRMADWNLELATDALTAHGVPYVILRDDSFSHRVAVELERRKEALDALATALHGKPVYAELVGPDGPAPGAVLAERLREVGAVAGVRVFKPVATESRSLRYGPAYGCTVEFWALTDEDDELPGWRTAPRGTTLLGPRLPHLDADATLRVGERDHPTLAAFTETLMWEVDFPIDVVYTWVDDSDPKWRERRDTAKREAGLLAPEAAAADADAEDSEDTDADAGDVRFRNRDELRYSLRSLAMYAPWVRTVYLVTDDQTPEWLNTEHPGVKVVPHREIFADPEALPTFNSHAIESQLHRIEGLSEHFLYFNDDVFLGRPVNPRDFFSSNGQALFFRSPTAIPPTPFAPTDEGYFGAAKNNRALLKDAFGRTATHGFLHTPHPLRRSVLAELAERFPAETTATARSRFRAPTDLSVAASLHHHYGYLTGTSAPATISCTMVNAGSYAHHTRLSRLLSARSHTIFCIGESPTAEVPPEEQDRVVRAFLGAYFPVPSPFERAPSSIR</sequence>
<dbReference type="InterPro" id="IPR047141">
    <property type="entry name" value="Stealth"/>
</dbReference>
<evidence type="ECO:0000256" key="3">
    <source>
        <dbReference type="ARBA" id="ARBA00023169"/>
    </source>
</evidence>
<evidence type="ECO:0000259" key="8">
    <source>
        <dbReference type="Pfam" id="PF17102"/>
    </source>
</evidence>
<evidence type="ECO:0000259" key="9">
    <source>
        <dbReference type="Pfam" id="PF17103"/>
    </source>
</evidence>
<dbReference type="Pfam" id="PF11380">
    <property type="entry name" value="Stealth_CR2"/>
    <property type="match status" value="1"/>
</dbReference>
<dbReference type="InterPro" id="IPR001296">
    <property type="entry name" value="Glyco_trans_1"/>
</dbReference>
<dbReference type="Pfam" id="PF17103">
    <property type="entry name" value="Stealth_CR4"/>
    <property type="match status" value="1"/>
</dbReference>
<comment type="similarity">
    <text evidence="1">Belongs to the stealth family.</text>
</comment>
<evidence type="ECO:0000259" key="7">
    <source>
        <dbReference type="Pfam" id="PF17101"/>
    </source>
</evidence>
<dbReference type="Gene3D" id="3.40.50.2000">
    <property type="entry name" value="Glycogen Phosphorylase B"/>
    <property type="match status" value="2"/>
</dbReference>
<name>A0A918X1F0_9ACTN</name>
<reference evidence="10" key="1">
    <citation type="journal article" date="2014" name="Int. J. Syst. Evol. Microbiol.">
        <title>Complete genome sequence of Corynebacterium casei LMG S-19264T (=DSM 44701T), isolated from a smear-ripened cheese.</title>
        <authorList>
            <consortium name="US DOE Joint Genome Institute (JGI-PGF)"/>
            <person name="Walter F."/>
            <person name="Albersmeier A."/>
            <person name="Kalinowski J."/>
            <person name="Ruckert C."/>
        </authorList>
    </citation>
    <scope>NUCLEOTIDE SEQUENCE</scope>
    <source>
        <strain evidence="10">JCM 4637</strain>
    </source>
</reference>
<accession>A0A918X1F0</accession>
<evidence type="ECO:0000256" key="2">
    <source>
        <dbReference type="ARBA" id="ARBA00022679"/>
    </source>
</evidence>
<evidence type="ECO:0000256" key="1">
    <source>
        <dbReference type="ARBA" id="ARBA00007583"/>
    </source>
</evidence>
<feature type="domain" description="Stealth protein CR1 conserved region 1" evidence="7">
    <location>
        <begin position="631"/>
        <end position="656"/>
    </location>
</feature>
<dbReference type="Pfam" id="PF17101">
    <property type="entry name" value="Stealth_CR1"/>
    <property type="match status" value="1"/>
</dbReference>
<dbReference type="PANTHER" id="PTHR24045:SF0">
    <property type="entry name" value="N-ACETYLGLUCOSAMINE-1-PHOSPHOTRANSFERASE SUBUNITS ALPHA_BETA"/>
    <property type="match status" value="1"/>
</dbReference>
<organism evidence="10 11">
    <name type="scientific">Streptomyces finlayi</name>
    <dbReference type="NCBI Taxonomy" id="67296"/>
    <lineage>
        <taxon>Bacteria</taxon>
        <taxon>Bacillati</taxon>
        <taxon>Actinomycetota</taxon>
        <taxon>Actinomycetes</taxon>
        <taxon>Kitasatosporales</taxon>
        <taxon>Streptomycetaceae</taxon>
        <taxon>Streptomyces</taxon>
    </lineage>
</organism>
<feature type="domain" description="Stealth protein CR3 conserved region 3" evidence="8">
    <location>
        <begin position="837"/>
        <end position="884"/>
    </location>
</feature>
<comment type="caution">
    <text evidence="10">The sequence shown here is derived from an EMBL/GenBank/DDBJ whole genome shotgun (WGS) entry which is preliminary data.</text>
</comment>
<dbReference type="SUPFAM" id="SSF53756">
    <property type="entry name" value="UDP-Glycosyltransferase/glycogen phosphorylase"/>
    <property type="match status" value="1"/>
</dbReference>
<feature type="domain" description="Stealth protein CR2 conserved region 2" evidence="6">
    <location>
        <begin position="686"/>
        <end position="790"/>
    </location>
</feature>
<feature type="domain" description="Glycosyl transferase family 1" evidence="5">
    <location>
        <begin position="204"/>
        <end position="362"/>
    </location>
</feature>
<evidence type="ECO:0000259" key="5">
    <source>
        <dbReference type="Pfam" id="PF00534"/>
    </source>
</evidence>
<dbReference type="Proteomes" id="UP000638353">
    <property type="component" value="Unassembled WGS sequence"/>
</dbReference>
<dbReference type="CDD" id="cd03820">
    <property type="entry name" value="GT4_AmsD-like"/>
    <property type="match status" value="1"/>
</dbReference>
<feature type="region of interest" description="Disordered" evidence="4">
    <location>
        <begin position="650"/>
        <end position="681"/>
    </location>
</feature>
<dbReference type="GO" id="GO:0000271">
    <property type="term" value="P:polysaccharide biosynthetic process"/>
    <property type="evidence" value="ECO:0007669"/>
    <property type="project" value="UniProtKB-KW"/>
</dbReference>
<dbReference type="InterPro" id="IPR031358">
    <property type="entry name" value="Stealth_CR1"/>
</dbReference>
<keyword evidence="2" id="KW-0808">Transferase</keyword>
<protein>
    <submittedName>
        <fullName evidence="10">Exopolysaccharide phosphotransferase</fullName>
    </submittedName>
</protein>
<keyword evidence="3" id="KW-0270">Exopolysaccharide synthesis</keyword>
<evidence type="ECO:0000313" key="11">
    <source>
        <dbReference type="Proteomes" id="UP000638353"/>
    </source>
</evidence>